<dbReference type="InterPro" id="IPR010035">
    <property type="entry name" value="Thi_S"/>
</dbReference>
<sequence length="70" mass="7182">MSPQLTVTVNGERRELPAGTTLAAVVAELTRANGGVAAAVNEAVVPRGSWDATPLREADRVEILTAVQGG</sequence>
<reference evidence="2" key="1">
    <citation type="journal article" date="2019" name="Int. J. Syst. Evol. Microbiol.">
        <title>The Global Catalogue of Microorganisms (GCM) 10K type strain sequencing project: providing services to taxonomists for standard genome sequencing and annotation.</title>
        <authorList>
            <consortium name="The Broad Institute Genomics Platform"/>
            <consortium name="The Broad Institute Genome Sequencing Center for Infectious Disease"/>
            <person name="Wu L."/>
            <person name="Ma J."/>
        </authorList>
    </citation>
    <scope>NUCLEOTIDE SEQUENCE [LARGE SCALE GENOMIC DNA]</scope>
    <source>
        <strain evidence="2">JCM 4816</strain>
    </source>
</reference>
<name>A0ABW1FVG5_9ACTN</name>
<dbReference type="RefSeq" id="WP_380579873.1">
    <property type="nucleotide sequence ID" value="NZ_JBHSQJ010000012.1"/>
</dbReference>
<organism evidence="1 2">
    <name type="scientific">Streptacidiphilus monticola</name>
    <dbReference type="NCBI Taxonomy" id="2161674"/>
    <lineage>
        <taxon>Bacteria</taxon>
        <taxon>Bacillati</taxon>
        <taxon>Actinomycetota</taxon>
        <taxon>Actinomycetes</taxon>
        <taxon>Kitasatosporales</taxon>
        <taxon>Streptomycetaceae</taxon>
        <taxon>Streptacidiphilus</taxon>
    </lineage>
</organism>
<dbReference type="NCBIfam" id="TIGR01683">
    <property type="entry name" value="thiS"/>
    <property type="match status" value="1"/>
</dbReference>
<evidence type="ECO:0000313" key="2">
    <source>
        <dbReference type="Proteomes" id="UP001596174"/>
    </source>
</evidence>
<dbReference type="Pfam" id="PF02597">
    <property type="entry name" value="ThiS"/>
    <property type="match status" value="1"/>
</dbReference>
<evidence type="ECO:0000313" key="1">
    <source>
        <dbReference type="EMBL" id="MFC5906455.1"/>
    </source>
</evidence>
<keyword evidence="2" id="KW-1185">Reference proteome</keyword>
<gene>
    <name evidence="1" type="primary">thiS</name>
    <name evidence="1" type="ORF">ACFP3V_04380</name>
</gene>
<dbReference type="InterPro" id="IPR003749">
    <property type="entry name" value="ThiS/MoaD-like"/>
</dbReference>
<dbReference type="Proteomes" id="UP001596174">
    <property type="component" value="Unassembled WGS sequence"/>
</dbReference>
<dbReference type="SUPFAM" id="SSF54285">
    <property type="entry name" value="MoaD/ThiS"/>
    <property type="match status" value="1"/>
</dbReference>
<accession>A0ABW1FVG5</accession>
<dbReference type="InterPro" id="IPR016155">
    <property type="entry name" value="Mopterin_synth/thiamin_S_b"/>
</dbReference>
<dbReference type="CDD" id="cd00565">
    <property type="entry name" value="Ubl_ThiS"/>
    <property type="match status" value="1"/>
</dbReference>
<protein>
    <submittedName>
        <fullName evidence="1">Sulfur carrier protein ThiS</fullName>
    </submittedName>
</protein>
<comment type="caution">
    <text evidence="1">The sequence shown here is derived from an EMBL/GenBank/DDBJ whole genome shotgun (WGS) entry which is preliminary data.</text>
</comment>
<dbReference type="Gene3D" id="3.10.20.30">
    <property type="match status" value="1"/>
</dbReference>
<dbReference type="PANTHER" id="PTHR34472:SF1">
    <property type="entry name" value="SULFUR CARRIER PROTEIN THIS"/>
    <property type="match status" value="1"/>
</dbReference>
<proteinExistence type="predicted"/>
<dbReference type="InterPro" id="IPR012675">
    <property type="entry name" value="Beta-grasp_dom_sf"/>
</dbReference>
<dbReference type="PANTHER" id="PTHR34472">
    <property type="entry name" value="SULFUR CARRIER PROTEIN THIS"/>
    <property type="match status" value="1"/>
</dbReference>
<dbReference type="EMBL" id="JBHSQJ010000012">
    <property type="protein sequence ID" value="MFC5906455.1"/>
    <property type="molecule type" value="Genomic_DNA"/>
</dbReference>